<dbReference type="Gene3D" id="3.80.10.10">
    <property type="entry name" value="Ribonuclease Inhibitor"/>
    <property type="match status" value="3"/>
</dbReference>
<gene>
    <name evidence="2" type="ORF">M9Y10_042915</name>
</gene>
<accession>A0ABR2JYI7</accession>
<evidence type="ECO:0000259" key="1">
    <source>
        <dbReference type="Pfam" id="PF00754"/>
    </source>
</evidence>
<dbReference type="Proteomes" id="UP001470230">
    <property type="component" value="Unassembled WGS sequence"/>
</dbReference>
<comment type="caution">
    <text evidence="2">The sequence shown here is derived from an EMBL/GenBank/DDBJ whole genome shotgun (WGS) entry which is preliminary data.</text>
</comment>
<dbReference type="Pfam" id="PF00754">
    <property type="entry name" value="F5_F8_type_C"/>
    <property type="match status" value="1"/>
</dbReference>
<name>A0ABR2JYI7_9EUKA</name>
<evidence type="ECO:0000313" key="3">
    <source>
        <dbReference type="Proteomes" id="UP001470230"/>
    </source>
</evidence>
<sequence>MIPFQSTKTKLNIFDSPTPDMSVLANPQGLINITCDKFNYSQWGSGICVESSIANYGSYTSTNGARATVTFIGTKVHILAHKEEFGGPANIWIDDEIVGTPNFYSTTNEATIIFTSNDLDYGEHTLTIEHNGTDSQYVIFASIYVDPLPKESRFTLDLDDASEFYGSWNKNATTSPPTFSCDDENAYLVFKFFGTKFWITGVRGKDEGDFQLNIDDQERIMIDEKQESGFAQNNMPVLLYQSSDLECAEHKIVISRTNYKISLVNVMYTTYPYDIIATEPATGNYNDTQYLNDNRISSTKFTATTTGDQSGHPIENAFDSSKDTFWASSIASNDTFQSTIEFEFAELTTIEAIVIFPVFSTYHDSTGNITRSYDGFPTSLRVYGSTDDSTYKLHSVFIGTPASTEINELFQFAFKRAITCNKLKLEFTEVTLDVSFGNEYTAACGELYLIPSSEQTPIITRASTPLPTPLGYPMITLVNYSDEGYWSSYRINDRSNWIVTANSEQTTETANEGPVTNIIDGQRETIWHSKYNEVQAGSHDDRLQETDPFQFTIDLGQETTFRAFSYTPRQNHAASGSQNGIFLHYEFYVADTKEELDTKIQERNYISNGDFDYMSQVSSTDLTSLVVYPEPKIGRFIALLSVNHDGHATSSISIPKNINKLGSCFNDNPDLIAVYYFGSENPSYDSSIFSATSVKYVYVLPEYNDDDFCGLPILPFPGTNITYSIESDELIISGTGAMYDYSPNCNNTAPWYENASIIRSVTIEEGITTIGSYSFYMFSNFETITIPQSVISIRPCAFSNCTKMTSFQIPETITILERGLFVGCSKLVSINIHENVSQIESKVFSRCTSIETILLPEGLERLGSYAFYECSKLKSISIPENITIIEEYLFSGCSMLISVIFEGNITQIQSFSFYYCDHLQNISFPKSLTEIGGFSFYNCDSLLSISIPEKVTKIAIDLFSSTNSLQTVEFLGNVTSIEWGAFHYCSSLLSIDFPPSVETIGMSAFSQCHSLTYFEFPEKVTNVNHTVLRNCKNLISVSFLGNVTTIDYEAFYFCPKN</sequence>
<dbReference type="SUPFAM" id="SSF52058">
    <property type="entry name" value="L domain-like"/>
    <property type="match status" value="2"/>
</dbReference>
<reference evidence="2 3" key="1">
    <citation type="submission" date="2024-04" db="EMBL/GenBank/DDBJ databases">
        <title>Tritrichomonas musculus Genome.</title>
        <authorList>
            <person name="Alves-Ferreira E."/>
            <person name="Grigg M."/>
            <person name="Lorenzi H."/>
            <person name="Galac M."/>
        </authorList>
    </citation>
    <scope>NUCLEOTIDE SEQUENCE [LARGE SCALE GENOMIC DNA]</scope>
    <source>
        <strain evidence="2 3">EAF2021</strain>
    </source>
</reference>
<feature type="domain" description="F5/8 type C" evidence="1">
    <location>
        <begin position="500"/>
        <end position="640"/>
    </location>
</feature>
<evidence type="ECO:0000313" key="2">
    <source>
        <dbReference type="EMBL" id="KAK8883816.1"/>
    </source>
</evidence>
<dbReference type="PANTHER" id="PTHR45661:SF3">
    <property type="entry name" value="IG-LIKE DOMAIN-CONTAINING PROTEIN"/>
    <property type="match status" value="1"/>
</dbReference>
<proteinExistence type="predicted"/>
<dbReference type="InterPro" id="IPR053139">
    <property type="entry name" value="Surface_bspA-like"/>
</dbReference>
<protein>
    <recommendedName>
        <fullName evidence="1">F5/8 type C domain-containing protein</fullName>
    </recommendedName>
</protein>
<dbReference type="InterPro" id="IPR026906">
    <property type="entry name" value="LRR_5"/>
</dbReference>
<keyword evidence="3" id="KW-1185">Reference proteome</keyword>
<dbReference type="InterPro" id="IPR032675">
    <property type="entry name" value="LRR_dom_sf"/>
</dbReference>
<dbReference type="EMBL" id="JAPFFF010000008">
    <property type="protein sequence ID" value="KAK8883816.1"/>
    <property type="molecule type" value="Genomic_DNA"/>
</dbReference>
<dbReference type="PANTHER" id="PTHR45661">
    <property type="entry name" value="SURFACE ANTIGEN"/>
    <property type="match status" value="1"/>
</dbReference>
<dbReference type="SUPFAM" id="SSF49785">
    <property type="entry name" value="Galactose-binding domain-like"/>
    <property type="match status" value="2"/>
</dbReference>
<dbReference type="InterPro" id="IPR000421">
    <property type="entry name" value="FA58C"/>
</dbReference>
<dbReference type="Gene3D" id="2.60.120.260">
    <property type="entry name" value="Galactose-binding domain-like"/>
    <property type="match status" value="4"/>
</dbReference>
<organism evidence="2 3">
    <name type="scientific">Tritrichomonas musculus</name>
    <dbReference type="NCBI Taxonomy" id="1915356"/>
    <lineage>
        <taxon>Eukaryota</taxon>
        <taxon>Metamonada</taxon>
        <taxon>Parabasalia</taxon>
        <taxon>Tritrichomonadida</taxon>
        <taxon>Tritrichomonadidae</taxon>
        <taxon>Tritrichomonas</taxon>
    </lineage>
</organism>
<dbReference type="InterPro" id="IPR008979">
    <property type="entry name" value="Galactose-bd-like_sf"/>
</dbReference>
<dbReference type="Gene3D" id="3.40.50.12480">
    <property type="match status" value="1"/>
</dbReference>
<dbReference type="Pfam" id="PF13306">
    <property type="entry name" value="LRR_5"/>
    <property type="match status" value="1"/>
</dbReference>